<gene>
    <name evidence="2" type="ORF">MARGE09_P1035</name>
</gene>
<evidence type="ECO:0000313" key="2">
    <source>
        <dbReference type="EMBL" id="BCD96835.1"/>
    </source>
</evidence>
<dbReference type="AlphaFoldDB" id="A0AAN1WFV1"/>
<dbReference type="InterPro" id="IPR012434">
    <property type="entry name" value="DUF1631"/>
</dbReference>
<evidence type="ECO:0000313" key="3">
    <source>
        <dbReference type="Proteomes" id="UP001320119"/>
    </source>
</evidence>
<proteinExistence type="predicted"/>
<dbReference type="RefSeq" id="WP_236986318.1">
    <property type="nucleotide sequence ID" value="NZ_AP023086.1"/>
</dbReference>
<accession>A0AAN1WFV1</accession>
<dbReference type="EMBL" id="AP023086">
    <property type="protein sequence ID" value="BCD96835.1"/>
    <property type="molecule type" value="Genomic_DNA"/>
</dbReference>
<reference evidence="2 3" key="1">
    <citation type="journal article" date="2022" name="IScience">
        <title>An ultrasensitive nanofiber-based assay for enzymatic hydrolysis and deep-sea microbial degradation of cellulose.</title>
        <authorList>
            <person name="Tsudome M."/>
            <person name="Tachioka M."/>
            <person name="Miyazaki M."/>
            <person name="Uchimura K."/>
            <person name="Tsuda M."/>
            <person name="Takaki Y."/>
            <person name="Deguchi S."/>
        </authorList>
    </citation>
    <scope>NUCLEOTIDE SEQUENCE [LARGE SCALE GENOMIC DNA]</scope>
    <source>
        <strain evidence="2 3">GE09</strain>
    </source>
</reference>
<name>A0AAN1WFV1_9GAMM</name>
<feature type="region of interest" description="Disordered" evidence="1">
    <location>
        <begin position="1"/>
        <end position="32"/>
    </location>
</feature>
<protein>
    <recommendedName>
        <fullName evidence="4">DUF1631 domain-containing protein</fullName>
    </recommendedName>
</protein>
<dbReference type="KEGG" id="marq:MARGE09_P1035"/>
<feature type="compositionally biased region" description="Low complexity" evidence="1">
    <location>
        <begin position="15"/>
        <end position="25"/>
    </location>
</feature>
<dbReference type="Proteomes" id="UP001320119">
    <property type="component" value="Chromosome"/>
</dbReference>
<dbReference type="Pfam" id="PF07793">
    <property type="entry name" value="DUF1631"/>
    <property type="match status" value="1"/>
</dbReference>
<organism evidence="2 3">
    <name type="scientific">Marinagarivorans cellulosilyticus</name>
    <dbReference type="NCBI Taxonomy" id="2721545"/>
    <lineage>
        <taxon>Bacteria</taxon>
        <taxon>Pseudomonadati</taxon>
        <taxon>Pseudomonadota</taxon>
        <taxon>Gammaproteobacteria</taxon>
        <taxon>Cellvibrionales</taxon>
        <taxon>Cellvibrionaceae</taxon>
        <taxon>Marinagarivorans</taxon>
    </lineage>
</organism>
<evidence type="ECO:0008006" key="4">
    <source>
        <dbReference type="Google" id="ProtNLM"/>
    </source>
</evidence>
<evidence type="ECO:0000256" key="1">
    <source>
        <dbReference type="SAM" id="MobiDB-lite"/>
    </source>
</evidence>
<sequence length="745" mass="82368">MSRLINDELSSENPGSHGSAGSAASRQAPLSPEQALEHLKKCQAIAVKHAHSSFAPFMKALSHAFDLQIDAAKSNQEVAELSGIQRLFQKNRSELEEYYAGYVAEGFVKFKQKALCTELNASGGNELSIVDNLELEESLVLSGISQAVDNELAEPLWALNQRMALLNSGEPVREASNPSAPVQFCESLRKACKLIPMSIAAAKTVLNTYGEQLHAIAADVVADTNQYLSDQGLMQDLQYRKSKPKVAKRESIEGEAEALAGDGEDSSTYQSSLLDAIRGLQQTLSEMSKAPQQAFGGGAGPALNSQQLIDALQTIQLQSLGMMGVPMAGGQIAAPMNVGVMQQQLRAQLGGQGRVGDNDLHAIDLVGRVFEYMLRDGNLPDSVKAALSYLHTPFLKLAFIDPGFFENPDHPARVLLNNLAEAGIRWIGNDGTIQHNMLEKIRETVDRLLNEFTNDVKVITSILLDFNAYTKNIVRRQELMEKRAAEKAQGEEKLREVKHRVNKEVMTRTEDKDLPSSVLLFLLQPWFDYLSFCMLRYGDDSEQWSGALSLVDDLLWAVDVKSNNNDIQIQKELIYRLQSEMQAGFDVIGYDADKGEKLIESITDILRAAIAQKAPEPEPEPVREEAEKVIAEKKSAAPLLEPDHVSDEEQRVIDGLKQIEFGTWFEFEGGRRLKVAWYNARTMHYMLVNQVGKKEAMLTGLELARKMIAKTANIVSGSSKPFFERALEDIYNNMSGAASTDVEHI</sequence>
<keyword evidence="3" id="KW-1185">Reference proteome</keyword>